<feature type="transmembrane region" description="Helical" evidence="5">
    <location>
        <begin position="211"/>
        <end position="235"/>
    </location>
</feature>
<dbReference type="InterPro" id="IPR000537">
    <property type="entry name" value="UbiA_prenyltransferase"/>
</dbReference>
<evidence type="ECO:0000256" key="4">
    <source>
        <dbReference type="ARBA" id="ARBA00023136"/>
    </source>
</evidence>
<feature type="transmembrane region" description="Helical" evidence="5">
    <location>
        <begin position="173"/>
        <end position="191"/>
    </location>
</feature>
<dbReference type="OrthoDB" id="434972at2759"/>
<reference evidence="6" key="1">
    <citation type="submission" date="2020-11" db="EMBL/GenBank/DDBJ databases">
        <authorList>
            <consortium name="DOE Joint Genome Institute"/>
            <person name="Ahrendt S."/>
            <person name="Riley R."/>
            <person name="Andreopoulos W."/>
            <person name="Labutti K."/>
            <person name="Pangilinan J."/>
            <person name="Ruiz-Duenas F.J."/>
            <person name="Barrasa J.M."/>
            <person name="Sanchez-Garcia M."/>
            <person name="Camarero S."/>
            <person name="Miyauchi S."/>
            <person name="Serrano A."/>
            <person name="Linde D."/>
            <person name="Babiker R."/>
            <person name="Drula E."/>
            <person name="Ayuso-Fernandez I."/>
            <person name="Pacheco R."/>
            <person name="Padilla G."/>
            <person name="Ferreira P."/>
            <person name="Barriuso J."/>
            <person name="Kellner H."/>
            <person name="Castanera R."/>
            <person name="Alfaro M."/>
            <person name="Ramirez L."/>
            <person name="Pisabarro A.G."/>
            <person name="Kuo A."/>
            <person name="Tritt A."/>
            <person name="Lipzen A."/>
            <person name="He G."/>
            <person name="Yan M."/>
            <person name="Ng V."/>
            <person name="Cullen D."/>
            <person name="Martin F."/>
            <person name="Rosso M.-N."/>
            <person name="Henrissat B."/>
            <person name="Hibbett D."/>
            <person name="Martinez A.T."/>
            <person name="Grigoriev I.V."/>
        </authorList>
    </citation>
    <scope>NUCLEOTIDE SEQUENCE</scope>
    <source>
        <strain evidence="6">CBS 247.69</strain>
    </source>
</reference>
<feature type="transmembrane region" description="Helical" evidence="5">
    <location>
        <begin position="96"/>
        <end position="115"/>
    </location>
</feature>
<sequence length="305" mass="34352">MNILSRGPDALFHVTTLFLFCKSDVATTLVPVSVLAFAATPICSKEPISHGCQAVFWLFMHLLQFNLSNQLYSVAEDRENHPYRPLASGRISFKTTFVLRWASTVTCLVLSALYGRHLLVTSFMSGLFAFLYNETPLHKHWFFRASFNSVGYGAFKLGTMLISNCDRTNLDPIASTALLISMGIIWTTVYVQDFQDVEGDSLVKRATFPLVYPTFSRVALVPGLLGWSFLVSCVWDLGAVEDAMLAIFSIWVALRFYIHRGPDVDKVSYAWYNLWLGCCFLLPGYYRVRSANLSEWGVPNLDVCD</sequence>
<evidence type="ECO:0000313" key="6">
    <source>
        <dbReference type="EMBL" id="KAF9465134.1"/>
    </source>
</evidence>
<dbReference type="InterPro" id="IPR044878">
    <property type="entry name" value="UbiA_sf"/>
</dbReference>
<organism evidence="6 7">
    <name type="scientific">Collybia nuda</name>
    <dbReference type="NCBI Taxonomy" id="64659"/>
    <lineage>
        <taxon>Eukaryota</taxon>
        <taxon>Fungi</taxon>
        <taxon>Dikarya</taxon>
        <taxon>Basidiomycota</taxon>
        <taxon>Agaricomycotina</taxon>
        <taxon>Agaricomycetes</taxon>
        <taxon>Agaricomycetidae</taxon>
        <taxon>Agaricales</taxon>
        <taxon>Tricholomatineae</taxon>
        <taxon>Clitocybaceae</taxon>
        <taxon>Collybia</taxon>
    </lineage>
</organism>
<dbReference type="Pfam" id="PF01040">
    <property type="entry name" value="UbiA"/>
    <property type="match status" value="1"/>
</dbReference>
<accession>A0A9P5YAI6</accession>
<comment type="subcellular location">
    <subcellularLocation>
        <location evidence="1">Membrane</location>
        <topology evidence="1">Multi-pass membrane protein</topology>
    </subcellularLocation>
</comment>
<keyword evidence="2 5" id="KW-0812">Transmembrane</keyword>
<feature type="transmembrane region" description="Helical" evidence="5">
    <location>
        <begin position="141"/>
        <end position="161"/>
    </location>
</feature>
<proteinExistence type="predicted"/>
<dbReference type="GO" id="GO:0016765">
    <property type="term" value="F:transferase activity, transferring alkyl or aryl (other than methyl) groups"/>
    <property type="evidence" value="ECO:0007669"/>
    <property type="project" value="InterPro"/>
</dbReference>
<dbReference type="GO" id="GO:0016020">
    <property type="term" value="C:membrane"/>
    <property type="evidence" value="ECO:0007669"/>
    <property type="project" value="UniProtKB-SubCell"/>
</dbReference>
<dbReference type="PANTHER" id="PTHR42723">
    <property type="entry name" value="CHLOROPHYLL SYNTHASE"/>
    <property type="match status" value="1"/>
</dbReference>
<keyword evidence="3 5" id="KW-1133">Transmembrane helix</keyword>
<evidence type="ECO:0000256" key="5">
    <source>
        <dbReference type="SAM" id="Phobius"/>
    </source>
</evidence>
<feature type="transmembrane region" description="Helical" evidence="5">
    <location>
        <begin position="242"/>
        <end position="258"/>
    </location>
</feature>
<dbReference type="EMBL" id="MU150249">
    <property type="protein sequence ID" value="KAF9465134.1"/>
    <property type="molecule type" value="Genomic_DNA"/>
</dbReference>
<evidence type="ECO:0000256" key="1">
    <source>
        <dbReference type="ARBA" id="ARBA00004141"/>
    </source>
</evidence>
<dbReference type="AlphaFoldDB" id="A0A9P5YAI6"/>
<gene>
    <name evidence="6" type="ORF">BDZ94DRAFT_1254597</name>
</gene>
<dbReference type="CDD" id="cd13965">
    <property type="entry name" value="PT_UbiA_3"/>
    <property type="match status" value="1"/>
</dbReference>
<evidence type="ECO:0000256" key="3">
    <source>
        <dbReference type="ARBA" id="ARBA00022989"/>
    </source>
</evidence>
<dbReference type="PANTHER" id="PTHR42723:SF1">
    <property type="entry name" value="CHLOROPHYLL SYNTHASE, CHLOROPLASTIC"/>
    <property type="match status" value="1"/>
</dbReference>
<dbReference type="InterPro" id="IPR050475">
    <property type="entry name" value="Prenyltransferase_related"/>
</dbReference>
<keyword evidence="7" id="KW-1185">Reference proteome</keyword>
<feature type="transmembrane region" description="Helical" evidence="5">
    <location>
        <begin position="270"/>
        <end position="288"/>
    </location>
</feature>
<keyword evidence="4 5" id="KW-0472">Membrane</keyword>
<name>A0A9P5YAI6_9AGAR</name>
<protein>
    <submittedName>
        <fullName evidence="6">UbiA prenyltransferase family</fullName>
    </submittedName>
</protein>
<dbReference type="Proteomes" id="UP000807353">
    <property type="component" value="Unassembled WGS sequence"/>
</dbReference>
<evidence type="ECO:0000313" key="7">
    <source>
        <dbReference type="Proteomes" id="UP000807353"/>
    </source>
</evidence>
<evidence type="ECO:0000256" key="2">
    <source>
        <dbReference type="ARBA" id="ARBA00022692"/>
    </source>
</evidence>
<comment type="caution">
    <text evidence="6">The sequence shown here is derived from an EMBL/GenBank/DDBJ whole genome shotgun (WGS) entry which is preliminary data.</text>
</comment>
<dbReference type="Gene3D" id="1.10.357.140">
    <property type="entry name" value="UbiA prenyltransferase"/>
    <property type="match status" value="1"/>
</dbReference>